<keyword evidence="6" id="KW-1185">Reference proteome</keyword>
<feature type="signal peptide" evidence="3">
    <location>
        <begin position="1"/>
        <end position="26"/>
    </location>
</feature>
<dbReference type="InterPro" id="IPR041127">
    <property type="entry name" value="PET_hydrolase/cutinase-like"/>
</dbReference>
<evidence type="ECO:0000259" key="4">
    <source>
        <dbReference type="Pfam" id="PF12740"/>
    </source>
</evidence>
<sequence>MRKWRRTMSTVVSVATLFLTAGLASAGPAVSAENPYQRGPEPTMASIEAERGAFAVTEVPVPRGNGFGGGTLHFPNDTSQGTFGAIAVAPGFTQSELSLRWAGPRLASQGFVVLTIETNGLFDHPAARADQLLAALKYMVEKSPAKDRIDGSRLAVMGISMGGGGSLEAAARYHDLKAAVPVVPWNLGGGYSSIRTPTLIVAGQGDLIAPPQTHAKAFYDKLSPDLNKAYVEIAGGGHAGPALPNVTTFKYSISWFKRFVDNDTRYEQFLCPIPKDPTTSDFRGNCPHT</sequence>
<evidence type="ECO:0000256" key="2">
    <source>
        <dbReference type="ARBA" id="ARBA00022801"/>
    </source>
</evidence>
<evidence type="ECO:0000313" key="5">
    <source>
        <dbReference type="EMBL" id="GAA2788056.1"/>
    </source>
</evidence>
<gene>
    <name evidence="5" type="ORF">GCM10010470_23230</name>
</gene>
<dbReference type="PANTHER" id="PTHR22946:SF9">
    <property type="entry name" value="POLYKETIDE TRANSFERASE AF380"/>
    <property type="match status" value="1"/>
</dbReference>
<keyword evidence="3" id="KW-0732">Signal</keyword>
<comment type="similarity">
    <text evidence="1">Belongs to the AB hydrolase superfamily.</text>
</comment>
<evidence type="ECO:0000256" key="1">
    <source>
        <dbReference type="ARBA" id="ARBA00008645"/>
    </source>
</evidence>
<dbReference type="EMBL" id="BAAAUX010000011">
    <property type="protein sequence ID" value="GAA2788056.1"/>
    <property type="molecule type" value="Genomic_DNA"/>
</dbReference>
<evidence type="ECO:0000313" key="6">
    <source>
        <dbReference type="Proteomes" id="UP001500979"/>
    </source>
</evidence>
<feature type="chain" id="PRO_5046215375" evidence="3">
    <location>
        <begin position="27"/>
        <end position="289"/>
    </location>
</feature>
<organism evidence="5 6">
    <name type="scientific">Saccharopolyspora taberi</name>
    <dbReference type="NCBI Taxonomy" id="60895"/>
    <lineage>
        <taxon>Bacteria</taxon>
        <taxon>Bacillati</taxon>
        <taxon>Actinomycetota</taxon>
        <taxon>Actinomycetes</taxon>
        <taxon>Pseudonocardiales</taxon>
        <taxon>Pseudonocardiaceae</taxon>
        <taxon>Saccharopolyspora</taxon>
    </lineage>
</organism>
<dbReference type="PANTHER" id="PTHR22946">
    <property type="entry name" value="DIENELACTONE HYDROLASE DOMAIN-CONTAINING PROTEIN-RELATED"/>
    <property type="match status" value="1"/>
</dbReference>
<dbReference type="Proteomes" id="UP001500979">
    <property type="component" value="Unassembled WGS sequence"/>
</dbReference>
<comment type="caution">
    <text evidence="5">The sequence shown here is derived from an EMBL/GenBank/DDBJ whole genome shotgun (WGS) entry which is preliminary data.</text>
</comment>
<dbReference type="InterPro" id="IPR050261">
    <property type="entry name" value="FrsA_esterase"/>
</dbReference>
<dbReference type="SUPFAM" id="SSF53474">
    <property type="entry name" value="alpha/beta-Hydrolases"/>
    <property type="match status" value="1"/>
</dbReference>
<feature type="domain" description="PET hydrolase/cutinase-like" evidence="4">
    <location>
        <begin position="31"/>
        <end position="287"/>
    </location>
</feature>
<protein>
    <submittedName>
        <fullName evidence="5">Lipase</fullName>
    </submittedName>
</protein>
<keyword evidence="2" id="KW-0378">Hydrolase</keyword>
<reference evidence="5 6" key="1">
    <citation type="journal article" date="2019" name="Int. J. Syst. Evol. Microbiol.">
        <title>The Global Catalogue of Microorganisms (GCM) 10K type strain sequencing project: providing services to taxonomists for standard genome sequencing and annotation.</title>
        <authorList>
            <consortium name="The Broad Institute Genomics Platform"/>
            <consortium name="The Broad Institute Genome Sequencing Center for Infectious Disease"/>
            <person name="Wu L."/>
            <person name="Ma J."/>
        </authorList>
    </citation>
    <scope>NUCLEOTIDE SEQUENCE [LARGE SCALE GENOMIC DNA]</scope>
    <source>
        <strain evidence="5 6">JCM 9383</strain>
    </source>
</reference>
<name>A0ABN3VBR7_9PSEU</name>
<evidence type="ECO:0000256" key="3">
    <source>
        <dbReference type="SAM" id="SignalP"/>
    </source>
</evidence>
<proteinExistence type="inferred from homology"/>
<accession>A0ABN3VBR7</accession>
<dbReference type="Gene3D" id="3.40.50.1820">
    <property type="entry name" value="alpha/beta hydrolase"/>
    <property type="match status" value="1"/>
</dbReference>
<dbReference type="Pfam" id="PF12740">
    <property type="entry name" value="PETase"/>
    <property type="match status" value="1"/>
</dbReference>
<dbReference type="InterPro" id="IPR029058">
    <property type="entry name" value="AB_hydrolase_fold"/>
</dbReference>